<dbReference type="KEGG" id="tpla:ElP_10820"/>
<dbReference type="RefSeq" id="WP_197446732.1">
    <property type="nucleotide sequence ID" value="NZ_CP036426.1"/>
</dbReference>
<evidence type="ECO:0000313" key="1">
    <source>
        <dbReference type="EMBL" id="QDV33240.1"/>
    </source>
</evidence>
<reference evidence="1 2" key="1">
    <citation type="submission" date="2019-02" db="EMBL/GenBank/DDBJ databases">
        <title>Deep-cultivation of Planctomycetes and their phenomic and genomic characterization uncovers novel biology.</title>
        <authorList>
            <person name="Wiegand S."/>
            <person name="Jogler M."/>
            <person name="Boedeker C."/>
            <person name="Pinto D."/>
            <person name="Vollmers J."/>
            <person name="Rivas-Marin E."/>
            <person name="Kohn T."/>
            <person name="Peeters S.H."/>
            <person name="Heuer A."/>
            <person name="Rast P."/>
            <person name="Oberbeckmann S."/>
            <person name="Bunk B."/>
            <person name="Jeske O."/>
            <person name="Meyerdierks A."/>
            <person name="Storesund J.E."/>
            <person name="Kallscheuer N."/>
            <person name="Luecker S."/>
            <person name="Lage O.M."/>
            <person name="Pohl T."/>
            <person name="Merkel B.J."/>
            <person name="Hornburger P."/>
            <person name="Mueller R.-W."/>
            <person name="Bruemmer F."/>
            <person name="Labrenz M."/>
            <person name="Spormann A.M."/>
            <person name="Op den Camp H."/>
            <person name="Overmann J."/>
            <person name="Amann R."/>
            <person name="Jetten M.S.M."/>
            <person name="Mascher T."/>
            <person name="Medema M.H."/>
            <person name="Devos D.P."/>
            <person name="Kaster A.-K."/>
            <person name="Ovreas L."/>
            <person name="Rohde M."/>
            <person name="Galperin M.Y."/>
            <person name="Jogler C."/>
        </authorList>
    </citation>
    <scope>NUCLEOTIDE SEQUENCE [LARGE SCALE GENOMIC DNA]</scope>
    <source>
        <strain evidence="1 2">ElP</strain>
    </source>
</reference>
<dbReference type="Pfam" id="PF12092">
    <property type="entry name" value="DUF3568"/>
    <property type="match status" value="1"/>
</dbReference>
<proteinExistence type="predicted"/>
<keyword evidence="2" id="KW-1185">Reference proteome</keyword>
<dbReference type="Proteomes" id="UP000317835">
    <property type="component" value="Chromosome"/>
</dbReference>
<dbReference type="InterPro" id="IPR021952">
    <property type="entry name" value="Flpp3-like"/>
</dbReference>
<evidence type="ECO:0008006" key="3">
    <source>
        <dbReference type="Google" id="ProtNLM"/>
    </source>
</evidence>
<gene>
    <name evidence="1" type="ORF">ElP_10820</name>
</gene>
<sequence length="177" mass="18270">MRIVVVAIAPLGLIGCRSLGPIGSGGPSLVVPTYAYASGTASQGFASPRPEVEGALSEAMTDLDIIRVGLIEADSEQTLVRGRASDGRRVDLSLVDRGAATEARVRVGLFGDERLAKAVLDRVGVRLGTLPPEATPAEVPASGETIENPYFSKQAVPDSVMLRGFSEGIAPGGTSQP</sequence>
<protein>
    <recommendedName>
        <fullName evidence="3">DUF3568 family protein</fullName>
    </recommendedName>
</protein>
<organism evidence="1 2">
    <name type="scientific">Tautonia plasticadhaerens</name>
    <dbReference type="NCBI Taxonomy" id="2527974"/>
    <lineage>
        <taxon>Bacteria</taxon>
        <taxon>Pseudomonadati</taxon>
        <taxon>Planctomycetota</taxon>
        <taxon>Planctomycetia</taxon>
        <taxon>Isosphaerales</taxon>
        <taxon>Isosphaeraceae</taxon>
        <taxon>Tautonia</taxon>
    </lineage>
</organism>
<dbReference type="EMBL" id="CP036426">
    <property type="protein sequence ID" value="QDV33240.1"/>
    <property type="molecule type" value="Genomic_DNA"/>
</dbReference>
<dbReference type="PROSITE" id="PS51257">
    <property type="entry name" value="PROKAR_LIPOPROTEIN"/>
    <property type="match status" value="1"/>
</dbReference>
<name>A0A518GXC9_9BACT</name>
<accession>A0A518GXC9</accession>
<dbReference type="AlphaFoldDB" id="A0A518GXC9"/>
<evidence type="ECO:0000313" key="2">
    <source>
        <dbReference type="Proteomes" id="UP000317835"/>
    </source>
</evidence>